<proteinExistence type="predicted"/>
<name>A0A7W7ZWK4_9ACTN</name>
<dbReference type="PROSITE" id="PS50977">
    <property type="entry name" value="HTH_TETR_2"/>
    <property type="match status" value="1"/>
</dbReference>
<dbReference type="InterPro" id="IPR050109">
    <property type="entry name" value="HTH-type_TetR-like_transc_reg"/>
</dbReference>
<reference evidence="7 8" key="1">
    <citation type="submission" date="2020-08" db="EMBL/GenBank/DDBJ databases">
        <title>Genomic Encyclopedia of Type Strains, Phase IV (KMG-IV): sequencing the most valuable type-strain genomes for metagenomic binning, comparative biology and taxonomic classification.</title>
        <authorList>
            <person name="Goeker M."/>
        </authorList>
    </citation>
    <scope>NUCLEOTIDE SEQUENCE [LARGE SCALE GENOMIC DNA]</scope>
    <source>
        <strain evidence="7 8">DSM 45385</strain>
    </source>
</reference>
<keyword evidence="1" id="KW-0805">Transcription regulation</keyword>
<dbReference type="InterPro" id="IPR001647">
    <property type="entry name" value="HTH_TetR"/>
</dbReference>
<dbReference type="InterPro" id="IPR023772">
    <property type="entry name" value="DNA-bd_HTH_TetR-type_CS"/>
</dbReference>
<dbReference type="EMBL" id="JACHIN010000001">
    <property type="protein sequence ID" value="MBB5075073.1"/>
    <property type="molecule type" value="Genomic_DNA"/>
</dbReference>
<sequence length="241" mass="26664">MPAQKQPIPSVWTRPRRQQQQPALSRERIVAEAVKLLDEEGMDNLSMRTLGTRLNAGATSLYRHVANKDELIELVVDEVYGELRVPEAGGDWREAAFACADSLRSMILRHPWVASVLGQVGLAELGPNLMRQTDRMLAIFNQAGFELDEASQAMSTLISYVIGMSTSEAALLSMLARLGQTEEELEAQIRAAAAETNRELPRLQALDEHILKDGGGPAAMRDRDFRYGVDRILDGLATRLP</sequence>
<dbReference type="InterPro" id="IPR009057">
    <property type="entry name" value="Homeodomain-like_sf"/>
</dbReference>
<evidence type="ECO:0000313" key="8">
    <source>
        <dbReference type="Proteomes" id="UP000568380"/>
    </source>
</evidence>
<evidence type="ECO:0000259" key="6">
    <source>
        <dbReference type="PROSITE" id="PS50977"/>
    </source>
</evidence>
<organism evidence="7 8">
    <name type="scientific">Nonomuraea endophytica</name>
    <dbReference type="NCBI Taxonomy" id="714136"/>
    <lineage>
        <taxon>Bacteria</taxon>
        <taxon>Bacillati</taxon>
        <taxon>Actinomycetota</taxon>
        <taxon>Actinomycetes</taxon>
        <taxon>Streptosporangiales</taxon>
        <taxon>Streptosporangiaceae</taxon>
        <taxon>Nonomuraea</taxon>
    </lineage>
</organism>
<evidence type="ECO:0000313" key="7">
    <source>
        <dbReference type="EMBL" id="MBB5075073.1"/>
    </source>
</evidence>
<feature type="DNA-binding region" description="H-T-H motif" evidence="4">
    <location>
        <begin position="46"/>
        <end position="65"/>
    </location>
</feature>
<keyword evidence="2 4" id="KW-0238">DNA-binding</keyword>
<dbReference type="PANTHER" id="PTHR30055:SF151">
    <property type="entry name" value="TRANSCRIPTIONAL REGULATORY PROTEIN"/>
    <property type="match status" value="1"/>
</dbReference>
<dbReference type="SUPFAM" id="SSF46689">
    <property type="entry name" value="Homeodomain-like"/>
    <property type="match status" value="1"/>
</dbReference>
<dbReference type="GO" id="GO:0003700">
    <property type="term" value="F:DNA-binding transcription factor activity"/>
    <property type="evidence" value="ECO:0007669"/>
    <property type="project" value="TreeGrafter"/>
</dbReference>
<dbReference type="AlphaFoldDB" id="A0A7W7ZWK4"/>
<dbReference type="GO" id="GO:0045892">
    <property type="term" value="P:negative regulation of DNA-templated transcription"/>
    <property type="evidence" value="ECO:0007669"/>
    <property type="project" value="InterPro"/>
</dbReference>
<dbReference type="PANTHER" id="PTHR30055">
    <property type="entry name" value="HTH-TYPE TRANSCRIPTIONAL REGULATOR RUTR"/>
    <property type="match status" value="1"/>
</dbReference>
<dbReference type="Pfam" id="PF00440">
    <property type="entry name" value="TetR_N"/>
    <property type="match status" value="1"/>
</dbReference>
<dbReference type="Gene3D" id="1.10.10.60">
    <property type="entry name" value="Homeodomain-like"/>
    <property type="match status" value="1"/>
</dbReference>
<dbReference type="Proteomes" id="UP000568380">
    <property type="component" value="Unassembled WGS sequence"/>
</dbReference>
<evidence type="ECO:0000256" key="2">
    <source>
        <dbReference type="ARBA" id="ARBA00023125"/>
    </source>
</evidence>
<evidence type="ECO:0000256" key="4">
    <source>
        <dbReference type="PROSITE-ProRule" id="PRU00335"/>
    </source>
</evidence>
<evidence type="ECO:0000256" key="3">
    <source>
        <dbReference type="ARBA" id="ARBA00023163"/>
    </source>
</evidence>
<dbReference type="SUPFAM" id="SSF48498">
    <property type="entry name" value="Tetracyclin repressor-like, C-terminal domain"/>
    <property type="match status" value="1"/>
</dbReference>
<dbReference type="GO" id="GO:0000976">
    <property type="term" value="F:transcription cis-regulatory region binding"/>
    <property type="evidence" value="ECO:0007669"/>
    <property type="project" value="TreeGrafter"/>
</dbReference>
<comment type="caution">
    <text evidence="7">The sequence shown here is derived from an EMBL/GenBank/DDBJ whole genome shotgun (WGS) entry which is preliminary data.</text>
</comment>
<keyword evidence="3" id="KW-0804">Transcription</keyword>
<dbReference type="InterPro" id="IPR036271">
    <property type="entry name" value="Tet_transcr_reg_TetR-rel_C_sf"/>
</dbReference>
<evidence type="ECO:0000256" key="1">
    <source>
        <dbReference type="ARBA" id="ARBA00023015"/>
    </source>
</evidence>
<protein>
    <submittedName>
        <fullName evidence="7">AcrR family transcriptional regulator</fullName>
    </submittedName>
</protein>
<accession>A0A7W7ZWK4</accession>
<dbReference type="PROSITE" id="PS01081">
    <property type="entry name" value="HTH_TETR_1"/>
    <property type="match status" value="1"/>
</dbReference>
<gene>
    <name evidence="7" type="ORF">HNR40_000519</name>
</gene>
<feature type="region of interest" description="Disordered" evidence="5">
    <location>
        <begin position="1"/>
        <end position="24"/>
    </location>
</feature>
<dbReference type="InterPro" id="IPR004111">
    <property type="entry name" value="Repressor_TetR_C"/>
</dbReference>
<keyword evidence="8" id="KW-1185">Reference proteome</keyword>
<dbReference type="RefSeq" id="WP_184958035.1">
    <property type="nucleotide sequence ID" value="NZ_JACHIN010000001.1"/>
</dbReference>
<dbReference type="Pfam" id="PF02909">
    <property type="entry name" value="TetR_C_1"/>
    <property type="match status" value="1"/>
</dbReference>
<dbReference type="Gene3D" id="1.10.357.10">
    <property type="entry name" value="Tetracycline Repressor, domain 2"/>
    <property type="match status" value="1"/>
</dbReference>
<feature type="domain" description="HTH tetR-type" evidence="6">
    <location>
        <begin position="23"/>
        <end position="83"/>
    </location>
</feature>
<evidence type="ECO:0000256" key="5">
    <source>
        <dbReference type="SAM" id="MobiDB-lite"/>
    </source>
</evidence>